<evidence type="ECO:0000256" key="5">
    <source>
        <dbReference type="ARBA" id="ARBA00023136"/>
    </source>
</evidence>
<name>A0A387FNY5_9HYPH</name>
<evidence type="ECO:0000256" key="1">
    <source>
        <dbReference type="ARBA" id="ARBA00004141"/>
    </source>
</evidence>
<evidence type="ECO:0000313" key="8">
    <source>
        <dbReference type="EMBL" id="AYG60209.1"/>
    </source>
</evidence>
<dbReference type="Pfam" id="PF00892">
    <property type="entry name" value="EamA"/>
    <property type="match status" value="2"/>
</dbReference>
<dbReference type="OrthoDB" id="9806889at2"/>
<evidence type="ECO:0000259" key="7">
    <source>
        <dbReference type="Pfam" id="PF00892"/>
    </source>
</evidence>
<comment type="subcellular location">
    <subcellularLocation>
        <location evidence="1">Membrane</location>
        <topology evidence="1">Multi-pass membrane protein</topology>
    </subcellularLocation>
</comment>
<evidence type="ECO:0000256" key="3">
    <source>
        <dbReference type="ARBA" id="ARBA00022692"/>
    </source>
</evidence>
<dbReference type="EMBL" id="CP032694">
    <property type="protein sequence ID" value="AYG60209.1"/>
    <property type="molecule type" value="Genomic_DNA"/>
</dbReference>
<dbReference type="GO" id="GO:0016020">
    <property type="term" value="C:membrane"/>
    <property type="evidence" value="ECO:0007669"/>
    <property type="project" value="UniProtKB-SubCell"/>
</dbReference>
<evidence type="ECO:0000256" key="6">
    <source>
        <dbReference type="SAM" id="Phobius"/>
    </source>
</evidence>
<keyword evidence="4 6" id="KW-1133">Transmembrane helix</keyword>
<feature type="transmembrane region" description="Helical" evidence="6">
    <location>
        <begin position="110"/>
        <end position="128"/>
    </location>
</feature>
<dbReference type="InterPro" id="IPR000620">
    <property type="entry name" value="EamA_dom"/>
</dbReference>
<dbReference type="AlphaFoldDB" id="A0A387FNY5"/>
<keyword evidence="3 6" id="KW-0812">Transmembrane</keyword>
<feature type="transmembrane region" description="Helical" evidence="6">
    <location>
        <begin position="282"/>
        <end position="299"/>
    </location>
</feature>
<dbReference type="InterPro" id="IPR037185">
    <property type="entry name" value="EmrE-like"/>
</dbReference>
<dbReference type="KEGG" id="rjg:CCGE525_16335"/>
<gene>
    <name evidence="8" type="ORF">CCGE525_16335</name>
</gene>
<keyword evidence="5 6" id="KW-0472">Membrane</keyword>
<reference evidence="8 9" key="1">
    <citation type="submission" date="2018-10" db="EMBL/GenBank/DDBJ databases">
        <title>Rhizobium etli, R. leguminosarum and a new Rhizobium genospecies from Phaseolus dumosus.</title>
        <authorList>
            <person name="Ramirez-Puebla S.T."/>
            <person name="Rogel-Hernandez M.A."/>
            <person name="Guerrero G."/>
            <person name="Ormeno-Orrillo E."/>
            <person name="Martinez-Romero J.C."/>
            <person name="Negrete-Yankelevich S."/>
            <person name="Martinez-Romero E."/>
        </authorList>
    </citation>
    <scope>NUCLEOTIDE SEQUENCE [LARGE SCALE GENOMIC DNA]</scope>
    <source>
        <strain evidence="8 9">CCGE525</strain>
    </source>
</reference>
<dbReference type="SUPFAM" id="SSF103481">
    <property type="entry name" value="Multidrug resistance efflux transporter EmrE"/>
    <property type="match status" value="2"/>
</dbReference>
<feature type="transmembrane region" description="Helical" evidence="6">
    <location>
        <begin position="79"/>
        <end position="98"/>
    </location>
</feature>
<feature type="transmembrane region" description="Helical" evidence="6">
    <location>
        <begin position="165"/>
        <end position="186"/>
    </location>
</feature>
<feature type="transmembrane region" description="Helical" evidence="6">
    <location>
        <begin position="259"/>
        <end position="276"/>
    </location>
</feature>
<evidence type="ECO:0000256" key="4">
    <source>
        <dbReference type="ARBA" id="ARBA00022989"/>
    </source>
</evidence>
<sequence>MSSNPPSPTTGAASIMTSAAIAPLCTVLIWSGNTIVTKAASGVISPGSISFYRWLLAFVVLLPFLGRAAWRNRALVKQYWLKLATLGALGMVIYQSLAYEAAKTTSAVNMGVMLALMPLLSTLLASALAGERLTATSLAGGAISLIGLIYLTSQGHPATLLNGGFHVGDGLMIIAVLSNSLYGVMLKRWATPLSMWQQLFWQIGFSTILLIPVFLLGDISPITSANLPLILYAAIPTSLVAPLCWMIGIQKLGAARTSLLINLLPVIVAILAWAILREELHAYHAIGGALALIGVGLGLRQAKIAKGETVPRADQAAWETEEV</sequence>
<proteinExistence type="inferred from homology"/>
<protein>
    <submittedName>
        <fullName evidence="8">DMT family transporter</fullName>
    </submittedName>
</protein>
<organism evidence="8 9">
    <name type="scientific">Rhizobium jaguaris</name>
    <dbReference type="NCBI Taxonomy" id="1312183"/>
    <lineage>
        <taxon>Bacteria</taxon>
        <taxon>Pseudomonadati</taxon>
        <taxon>Pseudomonadota</taxon>
        <taxon>Alphaproteobacteria</taxon>
        <taxon>Hyphomicrobiales</taxon>
        <taxon>Rhizobiaceae</taxon>
        <taxon>Rhizobium/Agrobacterium group</taxon>
        <taxon>Rhizobium</taxon>
    </lineage>
</organism>
<evidence type="ECO:0000313" key="9">
    <source>
        <dbReference type="Proteomes" id="UP000282195"/>
    </source>
</evidence>
<dbReference type="RefSeq" id="WP_120705199.1">
    <property type="nucleotide sequence ID" value="NZ_CP032694.1"/>
</dbReference>
<comment type="similarity">
    <text evidence="2">Belongs to the EamA transporter family.</text>
</comment>
<feature type="transmembrane region" description="Helical" evidence="6">
    <location>
        <begin position="229"/>
        <end position="247"/>
    </location>
</feature>
<dbReference type="Proteomes" id="UP000282195">
    <property type="component" value="Chromosome"/>
</dbReference>
<feature type="transmembrane region" description="Helical" evidence="6">
    <location>
        <begin position="12"/>
        <end position="31"/>
    </location>
</feature>
<feature type="domain" description="EamA" evidence="7">
    <location>
        <begin position="20"/>
        <end position="151"/>
    </location>
</feature>
<feature type="domain" description="EamA" evidence="7">
    <location>
        <begin position="168"/>
        <end position="297"/>
    </location>
</feature>
<accession>A0A387FNY5</accession>
<dbReference type="InterPro" id="IPR050638">
    <property type="entry name" value="AA-Vitamin_Transporters"/>
</dbReference>
<feature type="transmembrane region" description="Helical" evidence="6">
    <location>
        <begin position="198"/>
        <end position="217"/>
    </location>
</feature>
<evidence type="ECO:0000256" key="2">
    <source>
        <dbReference type="ARBA" id="ARBA00007362"/>
    </source>
</evidence>
<dbReference type="PANTHER" id="PTHR32322:SF2">
    <property type="entry name" value="EAMA DOMAIN-CONTAINING PROTEIN"/>
    <property type="match status" value="1"/>
</dbReference>
<dbReference type="PANTHER" id="PTHR32322">
    <property type="entry name" value="INNER MEMBRANE TRANSPORTER"/>
    <property type="match status" value="1"/>
</dbReference>
<feature type="transmembrane region" description="Helical" evidence="6">
    <location>
        <begin position="51"/>
        <end position="70"/>
    </location>
</feature>
<keyword evidence="9" id="KW-1185">Reference proteome</keyword>
<feature type="transmembrane region" description="Helical" evidence="6">
    <location>
        <begin position="135"/>
        <end position="153"/>
    </location>
</feature>